<dbReference type="AlphaFoldDB" id="A0A0F9BA78"/>
<gene>
    <name evidence="1" type="ORF">LCGC14_2751530</name>
</gene>
<name>A0A0F9BA78_9ZZZZ</name>
<reference evidence="1" key="1">
    <citation type="journal article" date="2015" name="Nature">
        <title>Complex archaea that bridge the gap between prokaryotes and eukaryotes.</title>
        <authorList>
            <person name="Spang A."/>
            <person name="Saw J.H."/>
            <person name="Jorgensen S.L."/>
            <person name="Zaremba-Niedzwiedzka K."/>
            <person name="Martijn J."/>
            <person name="Lind A.E."/>
            <person name="van Eijk R."/>
            <person name="Schleper C."/>
            <person name="Guy L."/>
            <person name="Ettema T.J."/>
        </authorList>
    </citation>
    <scope>NUCLEOTIDE SEQUENCE</scope>
</reference>
<evidence type="ECO:0000313" key="1">
    <source>
        <dbReference type="EMBL" id="KKK87609.1"/>
    </source>
</evidence>
<sequence length="111" mass="12341">MEAVQVYFPRLEPAGGVWRSYLGLWFMGQSETIRITDSISVLTSSTFEDLPRNHFSNRRIISLSSSKHFHHGMAAAEHVAEVDVFHGLNPGCPLAAKVENFHAVLSPLCFA</sequence>
<organism evidence="1">
    <name type="scientific">marine sediment metagenome</name>
    <dbReference type="NCBI Taxonomy" id="412755"/>
    <lineage>
        <taxon>unclassified sequences</taxon>
        <taxon>metagenomes</taxon>
        <taxon>ecological metagenomes</taxon>
    </lineage>
</organism>
<proteinExistence type="predicted"/>
<dbReference type="EMBL" id="LAZR01050320">
    <property type="protein sequence ID" value="KKK87609.1"/>
    <property type="molecule type" value="Genomic_DNA"/>
</dbReference>
<comment type="caution">
    <text evidence="1">The sequence shown here is derived from an EMBL/GenBank/DDBJ whole genome shotgun (WGS) entry which is preliminary data.</text>
</comment>
<protein>
    <submittedName>
        <fullName evidence="1">Uncharacterized protein</fullName>
    </submittedName>
</protein>
<accession>A0A0F9BA78</accession>